<feature type="transmembrane region" description="Helical" evidence="8">
    <location>
        <begin position="124"/>
        <end position="142"/>
    </location>
</feature>
<evidence type="ECO:0000256" key="3">
    <source>
        <dbReference type="ARBA" id="ARBA00022679"/>
    </source>
</evidence>
<comment type="cofactor">
    <cofactor evidence="7">
        <name>Mg(2+)</name>
        <dbReference type="ChEBI" id="CHEBI:18420"/>
    </cofactor>
</comment>
<keyword evidence="7" id="KW-0479">Metal-binding</keyword>
<dbReference type="GO" id="GO:0005886">
    <property type="term" value="C:plasma membrane"/>
    <property type="evidence" value="ECO:0007669"/>
    <property type="project" value="UniProtKB-SubCell"/>
</dbReference>
<dbReference type="Pfam" id="PF00953">
    <property type="entry name" value="Glycos_transf_4"/>
    <property type="match status" value="1"/>
</dbReference>
<feature type="binding site" evidence="7">
    <location>
        <position position="201"/>
    </location>
    <ligand>
        <name>Mg(2+)</name>
        <dbReference type="ChEBI" id="CHEBI:18420"/>
    </ligand>
</feature>
<evidence type="ECO:0000256" key="5">
    <source>
        <dbReference type="ARBA" id="ARBA00022989"/>
    </source>
</evidence>
<dbReference type="GO" id="GO:0044038">
    <property type="term" value="P:cell wall macromolecule biosynthetic process"/>
    <property type="evidence" value="ECO:0007669"/>
    <property type="project" value="TreeGrafter"/>
</dbReference>
<dbReference type="GO" id="GO:0009103">
    <property type="term" value="P:lipopolysaccharide biosynthetic process"/>
    <property type="evidence" value="ECO:0007669"/>
    <property type="project" value="TreeGrafter"/>
</dbReference>
<dbReference type="PANTHER" id="PTHR22926:SF3">
    <property type="entry name" value="UNDECAPRENYL-PHOSPHATE ALPHA-N-ACETYLGLUCOSAMINYL 1-PHOSPHATE TRANSFERASE"/>
    <property type="match status" value="1"/>
</dbReference>
<dbReference type="GO" id="GO:0016780">
    <property type="term" value="F:phosphotransferase activity, for other substituted phosphate groups"/>
    <property type="evidence" value="ECO:0007669"/>
    <property type="project" value="InterPro"/>
</dbReference>
<feature type="transmembrane region" description="Helical" evidence="8">
    <location>
        <begin position="225"/>
        <end position="249"/>
    </location>
</feature>
<keyword evidence="10" id="KW-1185">Reference proteome</keyword>
<evidence type="ECO:0000313" key="9">
    <source>
        <dbReference type="EMBL" id="TNJ34626.1"/>
    </source>
</evidence>
<proteinExistence type="predicted"/>
<comment type="caution">
    <text evidence="9">The sequence shown here is derived from an EMBL/GenBank/DDBJ whole genome shotgun (WGS) entry which is preliminary data.</text>
</comment>
<evidence type="ECO:0000256" key="2">
    <source>
        <dbReference type="ARBA" id="ARBA00022475"/>
    </source>
</evidence>
<feature type="transmembrane region" description="Helical" evidence="8">
    <location>
        <begin position="278"/>
        <end position="297"/>
    </location>
</feature>
<evidence type="ECO:0000256" key="1">
    <source>
        <dbReference type="ARBA" id="ARBA00004651"/>
    </source>
</evidence>
<evidence type="ECO:0000256" key="7">
    <source>
        <dbReference type="PIRSR" id="PIRSR600715-1"/>
    </source>
</evidence>
<feature type="transmembrane region" description="Helical" evidence="8">
    <location>
        <begin position="303"/>
        <end position="320"/>
    </location>
</feature>
<dbReference type="RefSeq" id="WP_139445186.1">
    <property type="nucleotide sequence ID" value="NZ_SMDR01000001.1"/>
</dbReference>
<keyword evidence="3" id="KW-0808">Transferase</keyword>
<sequence>MTLAVVPSPWLPAVLAAGVSFVAADAWRRFALHRQLLDAPGPRRLHQQPTPRGGGIAIALVLLAAAAWLGQGVAAFFVGLVVTAGAGLVDDLRNLSALPKLLLQGLGALPLAWAWPLAPELLGTGGGFAAALLLVLVLVNFWNFMDGSNGLAASQALLVGVGLAGLTGLASPAGWLGLMLAAACLGFLPHNLPKARLFLGDVGSHALGFAVAGLSLHALSRSDAGFWPLLLLPSTMLLDAGLTLLGRLLRRQKVWQAHREHLYQRAVAHGWSHSRICAVYFAWSGLALLLACCLAPASEATQAVATLAWLVAGAALYFWAGRFWPRRENLMESVG</sequence>
<protein>
    <submittedName>
        <fullName evidence="9">Lipopolysaccharide biosynthesis protein</fullName>
    </submittedName>
</protein>
<name>A0A5C4RTV1_9GAMM</name>
<evidence type="ECO:0000256" key="8">
    <source>
        <dbReference type="SAM" id="Phobius"/>
    </source>
</evidence>
<keyword evidence="7" id="KW-0460">Magnesium</keyword>
<keyword evidence="2" id="KW-1003">Cell membrane</keyword>
<dbReference type="EMBL" id="SMDR01000001">
    <property type="protein sequence ID" value="TNJ34626.1"/>
    <property type="molecule type" value="Genomic_DNA"/>
</dbReference>
<feature type="binding site" evidence="7">
    <location>
        <position position="143"/>
    </location>
    <ligand>
        <name>Mg(2+)</name>
        <dbReference type="ChEBI" id="CHEBI:18420"/>
    </ligand>
</feature>
<evidence type="ECO:0000313" key="10">
    <source>
        <dbReference type="Proteomes" id="UP000305760"/>
    </source>
</evidence>
<feature type="transmembrane region" description="Helical" evidence="8">
    <location>
        <begin position="56"/>
        <end position="89"/>
    </location>
</feature>
<keyword evidence="6 8" id="KW-0472">Membrane</keyword>
<dbReference type="InterPro" id="IPR000715">
    <property type="entry name" value="Glycosyl_transferase_4"/>
</dbReference>
<dbReference type="Proteomes" id="UP000305760">
    <property type="component" value="Unassembled WGS sequence"/>
</dbReference>
<keyword evidence="4 8" id="KW-0812">Transmembrane</keyword>
<keyword evidence="5 8" id="KW-1133">Transmembrane helix</keyword>
<dbReference type="OrthoDB" id="9783652at2"/>
<dbReference type="PANTHER" id="PTHR22926">
    <property type="entry name" value="PHOSPHO-N-ACETYLMURAMOYL-PENTAPEPTIDE-TRANSFERASE"/>
    <property type="match status" value="1"/>
</dbReference>
<evidence type="ECO:0000256" key="4">
    <source>
        <dbReference type="ARBA" id="ARBA00022692"/>
    </source>
</evidence>
<dbReference type="GO" id="GO:0046872">
    <property type="term" value="F:metal ion binding"/>
    <property type="evidence" value="ECO:0007669"/>
    <property type="project" value="UniProtKB-KW"/>
</dbReference>
<comment type="subcellular location">
    <subcellularLocation>
        <location evidence="1">Cell membrane</location>
        <topology evidence="1">Multi-pass membrane protein</topology>
    </subcellularLocation>
</comment>
<gene>
    <name evidence="9" type="ORF">E1B00_02235</name>
</gene>
<accession>A0A5C4RTV1</accession>
<evidence type="ECO:0000256" key="6">
    <source>
        <dbReference type="ARBA" id="ARBA00023136"/>
    </source>
</evidence>
<dbReference type="GO" id="GO:0071555">
    <property type="term" value="P:cell wall organization"/>
    <property type="evidence" value="ECO:0007669"/>
    <property type="project" value="TreeGrafter"/>
</dbReference>
<reference evidence="9 10" key="1">
    <citation type="submission" date="2019-03" db="EMBL/GenBank/DDBJ databases">
        <title>Arenimonas daejeonensis sp. nov., isolated from compost.</title>
        <authorList>
            <person name="Jeon C.O."/>
        </authorList>
    </citation>
    <scope>NUCLEOTIDE SEQUENCE [LARGE SCALE GENOMIC DNA]</scope>
    <source>
        <strain evidence="9 10">R29</strain>
    </source>
</reference>
<organism evidence="9 10">
    <name type="scientific">Arenimonas terrae</name>
    <dbReference type="NCBI Taxonomy" id="2546226"/>
    <lineage>
        <taxon>Bacteria</taxon>
        <taxon>Pseudomonadati</taxon>
        <taxon>Pseudomonadota</taxon>
        <taxon>Gammaproteobacteria</taxon>
        <taxon>Lysobacterales</taxon>
        <taxon>Lysobacteraceae</taxon>
        <taxon>Arenimonas</taxon>
    </lineage>
</organism>
<dbReference type="AlphaFoldDB" id="A0A5C4RTV1"/>